<feature type="chain" id="PRO_5008900909" evidence="2">
    <location>
        <begin position="27"/>
        <end position="243"/>
    </location>
</feature>
<organism evidence="3">
    <name type="scientific">Anthurium amnicola</name>
    <dbReference type="NCBI Taxonomy" id="1678845"/>
    <lineage>
        <taxon>Eukaryota</taxon>
        <taxon>Viridiplantae</taxon>
        <taxon>Streptophyta</taxon>
        <taxon>Embryophyta</taxon>
        <taxon>Tracheophyta</taxon>
        <taxon>Spermatophyta</taxon>
        <taxon>Magnoliopsida</taxon>
        <taxon>Liliopsida</taxon>
        <taxon>Araceae</taxon>
        <taxon>Pothoideae</taxon>
        <taxon>Potheae</taxon>
        <taxon>Anthurium</taxon>
    </lineage>
</organism>
<evidence type="ECO:0000256" key="2">
    <source>
        <dbReference type="SAM" id="SignalP"/>
    </source>
</evidence>
<dbReference type="CDD" id="cd09218">
    <property type="entry name" value="TLP-PA"/>
    <property type="match status" value="1"/>
</dbReference>
<dbReference type="PROSITE" id="PS51367">
    <property type="entry name" value="THAUMATIN_2"/>
    <property type="match status" value="1"/>
</dbReference>
<dbReference type="PIRSF" id="PIRSF002703">
    <property type="entry name" value="Thaumatin"/>
    <property type="match status" value="1"/>
</dbReference>
<feature type="disulfide bond" evidence="1">
    <location>
        <begin position="162"/>
        <end position="178"/>
    </location>
</feature>
<dbReference type="PANTHER" id="PTHR31048">
    <property type="entry name" value="OS03G0233200 PROTEIN"/>
    <property type="match status" value="1"/>
</dbReference>
<accession>A0A1D1ZDM1</accession>
<feature type="disulfide bond" evidence="1">
    <location>
        <begin position="192"/>
        <end position="202"/>
    </location>
</feature>
<feature type="disulfide bond" evidence="1">
    <location>
        <begin position="154"/>
        <end position="215"/>
    </location>
</feature>
<dbReference type="SUPFAM" id="SSF49870">
    <property type="entry name" value="Osmotin, thaumatin-like protein"/>
    <property type="match status" value="1"/>
</dbReference>
<dbReference type="FunFam" id="2.60.110.10:FF:000004">
    <property type="entry name" value="THAUMATIN-LIKE PROTEIN 1"/>
    <property type="match status" value="1"/>
</dbReference>
<sequence length="243" mass="24993">MAATTAPMVVVASIFSALLFLQGAETTTFYVKNNCPYPVWPATLGSPPLPGTGFLLNPGGSASVAAPPKWSGRLWGRAQCSISGGSFSCASGDCGTGQVECHGAGGVPPATLVEFTLGGYGGNDFYDVSNVDGFNLPVGVRAKGGSGRCGNPSCPADINARCPEQLQVKGVDGRVVACKSACLAFNTDAYCCRGSYGTPDACPPSEYSKMFKSACPKAYSYAYDDASSTFTCAGADYHITFCP</sequence>
<dbReference type="InterPro" id="IPR037176">
    <property type="entry name" value="Osmotin/thaumatin-like_sf"/>
</dbReference>
<keyword evidence="2" id="KW-0732">Signal</keyword>
<dbReference type="InterPro" id="IPR001938">
    <property type="entry name" value="Thaumatin"/>
</dbReference>
<feature type="signal peptide" evidence="2">
    <location>
        <begin position="1"/>
        <end position="26"/>
    </location>
</feature>
<feature type="disulfide bond" evidence="1">
    <location>
        <begin position="149"/>
        <end position="232"/>
    </location>
</feature>
<evidence type="ECO:0000313" key="3">
    <source>
        <dbReference type="EMBL" id="JAT65034.1"/>
    </source>
</evidence>
<dbReference type="Pfam" id="PF00314">
    <property type="entry name" value="Thaumatin"/>
    <property type="match status" value="1"/>
</dbReference>
<feature type="disulfide bond" evidence="1">
    <location>
        <begin position="35"/>
        <end position="242"/>
    </location>
</feature>
<reference evidence="3" key="1">
    <citation type="submission" date="2015-07" db="EMBL/GenBank/DDBJ databases">
        <title>Transcriptome Assembly of Anthurium amnicola.</title>
        <authorList>
            <person name="Suzuki J."/>
        </authorList>
    </citation>
    <scope>NUCLEOTIDE SEQUENCE</scope>
</reference>
<dbReference type="Gene3D" id="2.60.110.10">
    <property type="entry name" value="Thaumatin"/>
    <property type="match status" value="1"/>
</dbReference>
<dbReference type="PRINTS" id="PR00347">
    <property type="entry name" value="THAUMATIN"/>
</dbReference>
<evidence type="ECO:0000256" key="1">
    <source>
        <dbReference type="PIRSR" id="PIRSR002703-1"/>
    </source>
</evidence>
<dbReference type="SMART" id="SM00205">
    <property type="entry name" value="THN"/>
    <property type="match status" value="1"/>
</dbReference>
<feature type="disulfide bond" evidence="1">
    <location>
        <begin position="94"/>
        <end position="101"/>
    </location>
</feature>
<gene>
    <name evidence="3" type="primary">TL1_5</name>
    <name evidence="3" type="ORF">g.74374</name>
</gene>
<proteinExistence type="predicted"/>
<name>A0A1D1ZDM1_9ARAE</name>
<keyword evidence="1" id="KW-1015">Disulfide bond</keyword>
<feature type="disulfide bond" evidence="1">
    <location>
        <begin position="182"/>
        <end position="191"/>
    </location>
</feature>
<feature type="disulfide bond" evidence="1">
    <location>
        <begin position="80"/>
        <end position="89"/>
    </location>
</feature>
<dbReference type="AlphaFoldDB" id="A0A1D1ZDM1"/>
<dbReference type="EMBL" id="GDJX01002902">
    <property type="protein sequence ID" value="JAT65034.1"/>
    <property type="molecule type" value="Transcribed_RNA"/>
</dbReference>
<protein>
    <submittedName>
        <fullName evidence="3">Thaumatin-like protein 1a</fullName>
    </submittedName>
</protein>